<keyword evidence="3" id="KW-0805">Transcription regulation</keyword>
<evidence type="ECO:0000256" key="3">
    <source>
        <dbReference type="ARBA" id="ARBA00023015"/>
    </source>
</evidence>
<dbReference type="InterPro" id="IPR036864">
    <property type="entry name" value="Zn2-C6_fun-type_DNA-bd_sf"/>
</dbReference>
<dbReference type="PANTHER" id="PTHR31944:SF130">
    <property type="entry name" value="ZN(II)2CYS6 TRANSCRIPTION FACTO (EUROFUNG)"/>
    <property type="match status" value="1"/>
</dbReference>
<keyword evidence="4" id="KW-0238">DNA-binding</keyword>
<evidence type="ECO:0000256" key="2">
    <source>
        <dbReference type="ARBA" id="ARBA00022833"/>
    </source>
</evidence>
<dbReference type="EMBL" id="WJXW01000014">
    <property type="protein sequence ID" value="KAF9730448.1"/>
    <property type="molecule type" value="Genomic_DNA"/>
</dbReference>
<accession>A0A9P6KKG2</accession>
<dbReference type="InterPro" id="IPR051430">
    <property type="entry name" value="Fungal_TF_Env_Response"/>
</dbReference>
<evidence type="ECO:0000256" key="7">
    <source>
        <dbReference type="SAM" id="MobiDB-lite"/>
    </source>
</evidence>
<gene>
    <name evidence="9" type="ORF">PMIN01_11317</name>
</gene>
<evidence type="ECO:0000313" key="10">
    <source>
        <dbReference type="Proteomes" id="UP000756921"/>
    </source>
</evidence>
<dbReference type="GO" id="GO:0000978">
    <property type="term" value="F:RNA polymerase II cis-regulatory region sequence-specific DNA binding"/>
    <property type="evidence" value="ECO:0007669"/>
    <property type="project" value="TreeGrafter"/>
</dbReference>
<dbReference type="PROSITE" id="PS50048">
    <property type="entry name" value="ZN2_CY6_FUNGAL_2"/>
    <property type="match status" value="1"/>
</dbReference>
<dbReference type="SUPFAM" id="SSF57701">
    <property type="entry name" value="Zn2/Cys6 DNA-binding domain"/>
    <property type="match status" value="1"/>
</dbReference>
<evidence type="ECO:0000256" key="1">
    <source>
        <dbReference type="ARBA" id="ARBA00022723"/>
    </source>
</evidence>
<evidence type="ECO:0000256" key="4">
    <source>
        <dbReference type="ARBA" id="ARBA00023125"/>
    </source>
</evidence>
<dbReference type="AlphaFoldDB" id="A0A9P6KKG2"/>
<evidence type="ECO:0000256" key="5">
    <source>
        <dbReference type="ARBA" id="ARBA00023163"/>
    </source>
</evidence>
<dbReference type="GO" id="GO:0006351">
    <property type="term" value="P:DNA-templated transcription"/>
    <property type="evidence" value="ECO:0007669"/>
    <property type="project" value="InterPro"/>
</dbReference>
<dbReference type="Pfam" id="PF00172">
    <property type="entry name" value="Zn_clus"/>
    <property type="match status" value="1"/>
</dbReference>
<dbReference type="CDD" id="cd00067">
    <property type="entry name" value="GAL4"/>
    <property type="match status" value="1"/>
</dbReference>
<feature type="domain" description="Zn(2)-C6 fungal-type" evidence="8">
    <location>
        <begin position="80"/>
        <end position="112"/>
    </location>
</feature>
<dbReference type="Pfam" id="PF04082">
    <property type="entry name" value="Fungal_trans"/>
    <property type="match status" value="1"/>
</dbReference>
<evidence type="ECO:0000313" key="9">
    <source>
        <dbReference type="EMBL" id="KAF9730448.1"/>
    </source>
</evidence>
<name>A0A9P6KKG2_9PLEO</name>
<dbReference type="InterPro" id="IPR007219">
    <property type="entry name" value="XnlR_reg_dom"/>
</dbReference>
<organism evidence="9 10">
    <name type="scientific">Paraphaeosphaeria minitans</name>
    <dbReference type="NCBI Taxonomy" id="565426"/>
    <lineage>
        <taxon>Eukaryota</taxon>
        <taxon>Fungi</taxon>
        <taxon>Dikarya</taxon>
        <taxon>Ascomycota</taxon>
        <taxon>Pezizomycotina</taxon>
        <taxon>Dothideomycetes</taxon>
        <taxon>Pleosporomycetidae</taxon>
        <taxon>Pleosporales</taxon>
        <taxon>Massarineae</taxon>
        <taxon>Didymosphaeriaceae</taxon>
        <taxon>Paraphaeosphaeria</taxon>
    </lineage>
</organism>
<evidence type="ECO:0000256" key="6">
    <source>
        <dbReference type="ARBA" id="ARBA00023242"/>
    </source>
</evidence>
<dbReference type="SMART" id="SM00066">
    <property type="entry name" value="GAL4"/>
    <property type="match status" value="1"/>
</dbReference>
<keyword evidence="1" id="KW-0479">Metal-binding</keyword>
<keyword evidence="6" id="KW-0539">Nucleus</keyword>
<dbReference type="GO" id="GO:0005634">
    <property type="term" value="C:nucleus"/>
    <property type="evidence" value="ECO:0007669"/>
    <property type="project" value="TreeGrafter"/>
</dbReference>
<dbReference type="PANTHER" id="PTHR31944">
    <property type="entry name" value="HEME-RESPONSIVE ZINC FINGER TRANSCRIPTION FACTOR HAP1"/>
    <property type="match status" value="1"/>
</dbReference>
<dbReference type="GO" id="GO:0008270">
    <property type="term" value="F:zinc ion binding"/>
    <property type="evidence" value="ECO:0007669"/>
    <property type="project" value="InterPro"/>
</dbReference>
<dbReference type="Proteomes" id="UP000756921">
    <property type="component" value="Unassembled WGS sequence"/>
</dbReference>
<protein>
    <submittedName>
        <fullName evidence="9">Transcriptional regulatory protein C139.03-like protein 6</fullName>
    </submittedName>
</protein>
<keyword evidence="10" id="KW-1185">Reference proteome</keyword>
<dbReference type="InterPro" id="IPR001138">
    <property type="entry name" value="Zn2Cys6_DnaBD"/>
</dbReference>
<dbReference type="PROSITE" id="PS00463">
    <property type="entry name" value="ZN2_CY6_FUNGAL_1"/>
    <property type="match status" value="1"/>
</dbReference>
<sequence length="877" mass="97916">MGTLQWGESQIRIRRKSEPTSNHRHLHVRLHPSSPLYPKAHIDEYRPAHDTMSTRSAESRDNSPDASAEKRASKKRKVLSCYACRNRKMKCDRVYPVCGRCQKTGRADQCTYDPRLLEDIPVNGDGYAEPPTFVHHDSAPGGAGSSDLVSWKLRVQERRLEQLENKLAAQSGAGVHAYESSPSHFHDFNADEPLVHEDMMFRGKSFKTRFYGSTSPLSALTQFSELQAFTRESVISSGSMGHVRDDFKTFRVRRKAMMKEKNARRRGYDEEIFLQLPDKTTLDPQVALYFQTCETSYRILHEPSFWREYQAFWERPSNDGSFTPFAAILLYILAVTKCLQPNDGNIFVGDSAVDRDTALDFIETCDMWLQRQSRKHTTLTFFQLQCLSLLAKRVNCLKLKQDWTTSGDIIRLAIAAGLHRNPSLLSRGRISEFEKEMRRRVWLTIVELEVQGSIDCGLPSSACGLYFDVQPPSNLPDETFAADTTQIPAGRPIEHFTSTSYLIVSLQSMPLRLHLLQLLNNPTTELQYSDVLHYDGQLNAMLHTIPNWIDPRADIPSKLLKLQLLQFLLILHRPYAAYATVNKRFSFSFSACIEAASTTLVLHEQLLAKNILSLNHLRNDALRAGIALAQTTYHNCFNASPAEGRDAPNHKDYIHPIDVGVASRQERPTNGPDLKIPRLPTDSLLASTLCTTAVKLLEQVRQLFENKVMRLGTGYMEYFLLCSAQGIMPSISQDRGTSIASITNATADDLRSRGRKSLERVTSLCFRVLALQKEPADSLVSSLRQNVTVPSPLTPASSLGPSTGPPAAANMYSNNLSGGGFGGDLPTILPGTGAVATALNEGKGIGDGAFDDLQGMQVDLSGWAFPDFWNFDMGGSF</sequence>
<feature type="region of interest" description="Disordered" evidence="7">
    <location>
        <begin position="49"/>
        <end position="72"/>
    </location>
</feature>
<dbReference type="Gene3D" id="4.10.240.10">
    <property type="entry name" value="Zn(2)-C6 fungal-type DNA-binding domain"/>
    <property type="match status" value="1"/>
</dbReference>
<feature type="compositionally biased region" description="Basic and acidic residues" evidence="7">
    <location>
        <begin position="57"/>
        <end position="71"/>
    </location>
</feature>
<proteinExistence type="predicted"/>
<evidence type="ECO:0000259" key="8">
    <source>
        <dbReference type="PROSITE" id="PS50048"/>
    </source>
</evidence>
<keyword evidence="2" id="KW-0862">Zinc</keyword>
<keyword evidence="5" id="KW-0804">Transcription</keyword>
<comment type="caution">
    <text evidence="9">The sequence shown here is derived from an EMBL/GenBank/DDBJ whole genome shotgun (WGS) entry which is preliminary data.</text>
</comment>
<dbReference type="OrthoDB" id="4236860at2759"/>
<dbReference type="SMART" id="SM00906">
    <property type="entry name" value="Fungal_trans"/>
    <property type="match status" value="1"/>
</dbReference>
<reference evidence="9" key="1">
    <citation type="journal article" date="2020" name="Mol. Plant Microbe Interact.">
        <title>Genome Sequence of the Biocontrol Agent Coniothyrium minitans strain Conio (IMI 134523).</title>
        <authorList>
            <person name="Patel D."/>
            <person name="Shittu T.A."/>
            <person name="Baroncelli R."/>
            <person name="Muthumeenakshi S."/>
            <person name="Osborne T.H."/>
            <person name="Janganan T.K."/>
            <person name="Sreenivasaprasad S."/>
        </authorList>
    </citation>
    <scope>NUCLEOTIDE SEQUENCE</scope>
    <source>
        <strain evidence="9">Conio</strain>
    </source>
</reference>
<dbReference type="GO" id="GO:0001228">
    <property type="term" value="F:DNA-binding transcription activator activity, RNA polymerase II-specific"/>
    <property type="evidence" value="ECO:0007669"/>
    <property type="project" value="TreeGrafter"/>
</dbReference>
<dbReference type="CDD" id="cd12148">
    <property type="entry name" value="fungal_TF_MHR"/>
    <property type="match status" value="1"/>
</dbReference>